<dbReference type="SUPFAM" id="SSF52279">
    <property type="entry name" value="Beta-D-glucan exohydrolase, C-terminal domain"/>
    <property type="match status" value="1"/>
</dbReference>
<comment type="caution">
    <text evidence="13">The sequence shown here is derived from an EMBL/GenBank/DDBJ whole genome shotgun (WGS) entry which is preliminary data.</text>
</comment>
<dbReference type="SUPFAM" id="SSF51445">
    <property type="entry name" value="(Trans)glycosidases"/>
    <property type="match status" value="1"/>
</dbReference>
<evidence type="ECO:0000313" key="14">
    <source>
        <dbReference type="Proteomes" id="UP001596072"/>
    </source>
</evidence>
<dbReference type="InterPro" id="IPR050288">
    <property type="entry name" value="Cellulose_deg_GH3"/>
</dbReference>
<evidence type="ECO:0000313" key="13">
    <source>
        <dbReference type="EMBL" id="MFC5730043.1"/>
    </source>
</evidence>
<evidence type="ECO:0000256" key="9">
    <source>
        <dbReference type="ARBA" id="ARBA00041808"/>
    </source>
</evidence>
<dbReference type="InterPro" id="IPR036881">
    <property type="entry name" value="Glyco_hydro_3_C_sf"/>
</dbReference>
<dbReference type="SMART" id="SM01217">
    <property type="entry name" value="Fn3_like"/>
    <property type="match status" value="1"/>
</dbReference>
<name>A0ABW0ZJ11_9ACTN</name>
<dbReference type="InterPro" id="IPR002772">
    <property type="entry name" value="Glyco_hydro_3_C"/>
</dbReference>
<dbReference type="Gene3D" id="2.60.40.10">
    <property type="entry name" value="Immunoglobulins"/>
    <property type="match status" value="1"/>
</dbReference>
<keyword evidence="4 11" id="KW-0732">Signal</keyword>
<feature type="region of interest" description="Disordered" evidence="10">
    <location>
        <begin position="351"/>
        <end position="370"/>
    </location>
</feature>
<evidence type="ECO:0000256" key="5">
    <source>
        <dbReference type="ARBA" id="ARBA00022801"/>
    </source>
</evidence>
<organism evidence="13 14">
    <name type="scientific">Nocardioides vastitatis</name>
    <dbReference type="NCBI Taxonomy" id="2568655"/>
    <lineage>
        <taxon>Bacteria</taxon>
        <taxon>Bacillati</taxon>
        <taxon>Actinomycetota</taxon>
        <taxon>Actinomycetes</taxon>
        <taxon>Propionibacteriales</taxon>
        <taxon>Nocardioidaceae</taxon>
        <taxon>Nocardioides</taxon>
    </lineage>
</organism>
<feature type="domain" description="Fibronectin type III-like" evidence="12">
    <location>
        <begin position="676"/>
        <end position="745"/>
    </location>
</feature>
<dbReference type="InterPro" id="IPR036962">
    <property type="entry name" value="Glyco_hydro_3_N_sf"/>
</dbReference>
<evidence type="ECO:0000256" key="4">
    <source>
        <dbReference type="ARBA" id="ARBA00022729"/>
    </source>
</evidence>
<evidence type="ECO:0000256" key="3">
    <source>
        <dbReference type="ARBA" id="ARBA00022525"/>
    </source>
</evidence>
<keyword evidence="3" id="KW-0964">Secreted</keyword>
<dbReference type="RefSeq" id="WP_136435456.1">
    <property type="nucleotide sequence ID" value="NZ_JBHSNS010000006.1"/>
</dbReference>
<evidence type="ECO:0000256" key="10">
    <source>
        <dbReference type="SAM" id="MobiDB-lite"/>
    </source>
</evidence>
<proteinExistence type="inferred from homology"/>
<evidence type="ECO:0000256" key="2">
    <source>
        <dbReference type="ARBA" id="ARBA00005336"/>
    </source>
</evidence>
<dbReference type="EMBL" id="JBHSNS010000006">
    <property type="protein sequence ID" value="MFC5730043.1"/>
    <property type="molecule type" value="Genomic_DNA"/>
</dbReference>
<comment type="subcellular location">
    <subcellularLocation>
        <location evidence="1">Secreted</location>
    </subcellularLocation>
</comment>
<evidence type="ECO:0000256" key="7">
    <source>
        <dbReference type="ARBA" id="ARBA00041276"/>
    </source>
</evidence>
<evidence type="ECO:0000259" key="12">
    <source>
        <dbReference type="SMART" id="SM01217"/>
    </source>
</evidence>
<dbReference type="PANTHER" id="PTHR42715">
    <property type="entry name" value="BETA-GLUCOSIDASE"/>
    <property type="match status" value="1"/>
</dbReference>
<evidence type="ECO:0000256" key="1">
    <source>
        <dbReference type="ARBA" id="ARBA00004613"/>
    </source>
</evidence>
<dbReference type="PROSITE" id="PS51318">
    <property type="entry name" value="TAT"/>
    <property type="match status" value="1"/>
</dbReference>
<feature type="signal peptide" evidence="11">
    <location>
        <begin position="1"/>
        <end position="38"/>
    </location>
</feature>
<gene>
    <name evidence="13" type="ORF">ACFPQB_14035</name>
</gene>
<dbReference type="Pfam" id="PF01915">
    <property type="entry name" value="Glyco_hydro_3_C"/>
    <property type="match status" value="1"/>
</dbReference>
<dbReference type="InterPro" id="IPR017853">
    <property type="entry name" value="GH"/>
</dbReference>
<keyword evidence="5" id="KW-0378">Hydrolase</keyword>
<feature type="chain" id="PRO_5045378275" description="Probable beta-glucosidase G" evidence="11">
    <location>
        <begin position="39"/>
        <end position="763"/>
    </location>
</feature>
<evidence type="ECO:0000256" key="6">
    <source>
        <dbReference type="ARBA" id="ARBA00039579"/>
    </source>
</evidence>
<reference evidence="14" key="1">
    <citation type="journal article" date="2019" name="Int. J. Syst. Evol. Microbiol.">
        <title>The Global Catalogue of Microorganisms (GCM) 10K type strain sequencing project: providing services to taxonomists for standard genome sequencing and annotation.</title>
        <authorList>
            <consortium name="The Broad Institute Genomics Platform"/>
            <consortium name="The Broad Institute Genome Sequencing Center for Infectious Disease"/>
            <person name="Wu L."/>
            <person name="Ma J."/>
        </authorList>
    </citation>
    <scope>NUCLEOTIDE SEQUENCE [LARGE SCALE GENOMIC DNA]</scope>
    <source>
        <strain evidence="14">YIM 94188</strain>
    </source>
</reference>
<dbReference type="Pfam" id="PF14310">
    <property type="entry name" value="Fn3-like"/>
    <property type="match status" value="1"/>
</dbReference>
<dbReference type="Proteomes" id="UP001596072">
    <property type="component" value="Unassembled WGS sequence"/>
</dbReference>
<dbReference type="InterPro" id="IPR013783">
    <property type="entry name" value="Ig-like_fold"/>
</dbReference>
<dbReference type="Gene3D" id="3.20.20.300">
    <property type="entry name" value="Glycoside hydrolase, family 3, N-terminal domain"/>
    <property type="match status" value="1"/>
</dbReference>
<accession>A0ABW0ZJ11</accession>
<evidence type="ECO:0000256" key="8">
    <source>
        <dbReference type="ARBA" id="ARBA00041601"/>
    </source>
</evidence>
<dbReference type="PRINTS" id="PR00133">
    <property type="entry name" value="GLHYDRLASE3"/>
</dbReference>
<dbReference type="Pfam" id="PF00933">
    <property type="entry name" value="Glyco_hydro_3"/>
    <property type="match status" value="1"/>
</dbReference>
<dbReference type="PANTHER" id="PTHR42715:SF12">
    <property type="entry name" value="BETA-GLUCOSIDASE G-RELATED"/>
    <property type="match status" value="1"/>
</dbReference>
<dbReference type="InterPro" id="IPR001764">
    <property type="entry name" value="Glyco_hydro_3_N"/>
</dbReference>
<dbReference type="InterPro" id="IPR026891">
    <property type="entry name" value="Fn3-like"/>
</dbReference>
<comment type="similarity">
    <text evidence="2">Belongs to the glycosyl hydrolase 3 family.</text>
</comment>
<dbReference type="InterPro" id="IPR006311">
    <property type="entry name" value="TAT_signal"/>
</dbReference>
<evidence type="ECO:0000256" key="11">
    <source>
        <dbReference type="SAM" id="SignalP"/>
    </source>
</evidence>
<keyword evidence="14" id="KW-1185">Reference proteome</keyword>
<dbReference type="Gene3D" id="3.40.50.1700">
    <property type="entry name" value="Glycoside hydrolase family 3 C-terminal domain"/>
    <property type="match status" value="1"/>
</dbReference>
<protein>
    <recommendedName>
        <fullName evidence="6">Probable beta-glucosidase G</fullName>
    </recommendedName>
    <alternativeName>
        <fullName evidence="7">Beta-D-glucoside glucohydrolase G</fullName>
    </alternativeName>
    <alternativeName>
        <fullName evidence="8">Cellobiase G</fullName>
    </alternativeName>
    <alternativeName>
        <fullName evidence="9">Gentiobiase G</fullName>
    </alternativeName>
</protein>
<sequence>MSISSSALAPSRRALAAFLLLICGALSAVGLANPTAEAAPACPWLDPDESAETRAGQLVAAMTLDDKIQMVTGLGYFNPSSPNRHASGVIRGNPRLCIPDLVLNDSTAGIGFQQQHTTAFPQGITQASTWDRDLIGRFGEVLADEAMRKGVNVVLGPGINMARNPLYGRGFEYAGEDPYLAGRLSAEVIEGIQRRPVLATAKHFLLNEQEIDRTTNSSEADERTIREIYLPPFEDAVNSGVGAVMCGYNRVASLHSCKNPALLQGYLKGDLGFDGFVMSDWGAAHTTVPEALAGMDMEMPGDGILGVSEMSPAKWGERLKAAVESGEVPVSRLDDMVRRILRPMFRGGLFEHPPLPGSEAGQARSTTPESIATATKIAQDGSVLLKNQRDLLPLRGAGKRIALIGTPAAPLGAQLASQGYGSHHVPVFGLDPDVVPPLSAIRARAARDGSTVSYNDGTVPLLAAATARTADVAVVFVSDANTEMNDRPDLRPRQAVCNPILAFTQTPNFPVCIPLPTNQDALVAAVADANPNTVVVLQNGGPLEMPWLDAVPSVVENWYPGEVDGDALAGLLFGDVNFSGRLPVTFPQRLVDGPIRSVEQYPGVKDADGVPHSTYSEGLLIGYRWYDDQGIEPLFPFGHGLSYTTFAYSGLEIRRRATGATVRAQVTNTGSRTGAEVAQLYLAFPEEAGEPPLQLKGFEKVELDPGETRTVTFELDRRAFSIWDTAADDWRVVPGCYGVRVGGSSRDLPLSGSVDRGRGRGRC</sequence>